<keyword evidence="1" id="KW-0479">Metal-binding</keyword>
<evidence type="ECO:0000256" key="3">
    <source>
        <dbReference type="SAM" id="MobiDB-lite"/>
    </source>
</evidence>
<evidence type="ECO:0000256" key="1">
    <source>
        <dbReference type="PROSITE-ProRule" id="PRU00042"/>
    </source>
</evidence>
<dbReference type="PROSITE" id="PS50157">
    <property type="entry name" value="ZINC_FINGER_C2H2_2"/>
    <property type="match status" value="1"/>
</dbReference>
<name>A0DH46_PARTE</name>
<dbReference type="OMA" id="CSPCHYI"/>
<feature type="compositionally biased region" description="Basic residues" evidence="3">
    <location>
        <begin position="243"/>
        <end position="257"/>
    </location>
</feature>
<dbReference type="GO" id="GO:0008270">
    <property type="term" value="F:zinc ion binding"/>
    <property type="evidence" value="ECO:0007669"/>
    <property type="project" value="UniProtKB-KW"/>
</dbReference>
<keyword evidence="1" id="KW-0862">Zinc</keyword>
<proteinExistence type="predicted"/>
<protein>
    <recommendedName>
        <fullName evidence="4">C2H2-type domain-containing protein</fullName>
    </recommendedName>
</protein>
<gene>
    <name evidence="5" type="ORF">GSPATT00016749001</name>
</gene>
<feature type="domain" description="C2H2-type" evidence="4">
    <location>
        <begin position="213"/>
        <end position="241"/>
    </location>
</feature>
<dbReference type="InParanoid" id="A0DH46"/>
<keyword evidence="1" id="KW-0863">Zinc-finger</keyword>
<dbReference type="EMBL" id="CT868430">
    <property type="protein sequence ID" value="CAK82363.1"/>
    <property type="molecule type" value="Genomic_DNA"/>
</dbReference>
<dbReference type="OrthoDB" id="304443at2759"/>
<evidence type="ECO:0000313" key="6">
    <source>
        <dbReference type="Proteomes" id="UP000000600"/>
    </source>
</evidence>
<feature type="coiled-coil region" evidence="2">
    <location>
        <begin position="125"/>
        <end position="152"/>
    </location>
</feature>
<evidence type="ECO:0000256" key="2">
    <source>
        <dbReference type="SAM" id="Coils"/>
    </source>
</evidence>
<dbReference type="PROSITE" id="PS00028">
    <property type="entry name" value="ZINC_FINGER_C2H2_1"/>
    <property type="match status" value="1"/>
</dbReference>
<dbReference type="Proteomes" id="UP000000600">
    <property type="component" value="Unassembled WGS sequence"/>
</dbReference>
<organism evidence="5 6">
    <name type="scientific">Paramecium tetraurelia</name>
    <dbReference type="NCBI Taxonomy" id="5888"/>
    <lineage>
        <taxon>Eukaryota</taxon>
        <taxon>Sar</taxon>
        <taxon>Alveolata</taxon>
        <taxon>Ciliophora</taxon>
        <taxon>Intramacronucleata</taxon>
        <taxon>Oligohymenophorea</taxon>
        <taxon>Peniculida</taxon>
        <taxon>Parameciidae</taxon>
        <taxon>Paramecium</taxon>
    </lineage>
</organism>
<dbReference type="RefSeq" id="XP_001449760.1">
    <property type="nucleotide sequence ID" value="XM_001449723.1"/>
</dbReference>
<reference evidence="5 6" key="1">
    <citation type="journal article" date="2006" name="Nature">
        <title>Global trends of whole-genome duplications revealed by the ciliate Paramecium tetraurelia.</title>
        <authorList>
            <consortium name="Genoscope"/>
            <person name="Aury J.-M."/>
            <person name="Jaillon O."/>
            <person name="Duret L."/>
            <person name="Noel B."/>
            <person name="Jubin C."/>
            <person name="Porcel B.M."/>
            <person name="Segurens B."/>
            <person name="Daubin V."/>
            <person name="Anthouard V."/>
            <person name="Aiach N."/>
            <person name="Arnaiz O."/>
            <person name="Billaut A."/>
            <person name="Beisson J."/>
            <person name="Blanc I."/>
            <person name="Bouhouche K."/>
            <person name="Camara F."/>
            <person name="Duharcourt S."/>
            <person name="Guigo R."/>
            <person name="Gogendeau D."/>
            <person name="Katinka M."/>
            <person name="Keller A.-M."/>
            <person name="Kissmehl R."/>
            <person name="Klotz C."/>
            <person name="Koll F."/>
            <person name="Le Moue A."/>
            <person name="Lepere C."/>
            <person name="Malinsky S."/>
            <person name="Nowacki M."/>
            <person name="Nowak J.K."/>
            <person name="Plattner H."/>
            <person name="Poulain J."/>
            <person name="Ruiz F."/>
            <person name="Serrano V."/>
            <person name="Zagulski M."/>
            <person name="Dessen P."/>
            <person name="Betermier M."/>
            <person name="Weissenbach J."/>
            <person name="Scarpelli C."/>
            <person name="Schachter V."/>
            <person name="Sperling L."/>
            <person name="Meyer E."/>
            <person name="Cohen J."/>
            <person name="Wincker P."/>
        </authorList>
    </citation>
    <scope>NUCLEOTIDE SEQUENCE [LARGE SCALE GENOMIC DNA]</scope>
    <source>
        <strain evidence="5 6">Stock d4-2</strain>
    </source>
</reference>
<keyword evidence="6" id="KW-1185">Reference proteome</keyword>
<dbReference type="KEGG" id="ptm:GSPATT00016749001"/>
<dbReference type="InterPro" id="IPR013087">
    <property type="entry name" value="Znf_C2H2_type"/>
</dbReference>
<evidence type="ECO:0000259" key="4">
    <source>
        <dbReference type="PROSITE" id="PS50157"/>
    </source>
</evidence>
<keyword evidence="2" id="KW-0175">Coiled coil</keyword>
<dbReference type="AlphaFoldDB" id="A0DH46"/>
<feature type="region of interest" description="Disordered" evidence="3">
    <location>
        <begin position="236"/>
        <end position="266"/>
    </location>
</feature>
<accession>A0DH46</accession>
<dbReference type="HOGENOM" id="CLU_1047516_0_0_1"/>
<sequence>MSRQKEREDLFEDPFDSPLRYNHPQFGPSNGLCSPCHYIRSSIRSKSIFLKKSPQNQQNNTTKKTKVYKSYINEFDGQIQIQQYIFSNNSKSKPIHESLSSLFKEHKIEVRYEEPKEESTLVNYLHAIQQLMQELESNVGNLERKLNLNQQRIQEPINQSNNHQLVYINQNVQGLVGRIQDILLQKNIFPGQSQPNPDENQIQMNFNKDLKRYKCHFCPLRFIKACSLGGHISRVHKEESKQSKSKIPPKKNKHIKKEKNNQSKMK</sequence>
<evidence type="ECO:0000313" key="5">
    <source>
        <dbReference type="EMBL" id="CAK82363.1"/>
    </source>
</evidence>
<dbReference type="GeneID" id="5035545"/>